<evidence type="ECO:0000256" key="5">
    <source>
        <dbReference type="ARBA" id="ARBA00022679"/>
    </source>
</evidence>
<keyword evidence="5" id="KW-0808">Transferase</keyword>
<dbReference type="PANTHER" id="PTHR45436:SF1">
    <property type="entry name" value="SENSOR PROTEIN QSEC"/>
    <property type="match status" value="1"/>
</dbReference>
<dbReference type="Pfam" id="PF02518">
    <property type="entry name" value="HATPase_c"/>
    <property type="match status" value="1"/>
</dbReference>
<dbReference type="Pfam" id="PF00512">
    <property type="entry name" value="HisKA"/>
    <property type="match status" value="1"/>
</dbReference>
<name>A0ABT2PL40_9BURK</name>
<evidence type="ECO:0000313" key="12">
    <source>
        <dbReference type="EMBL" id="MCT9811183.1"/>
    </source>
</evidence>
<dbReference type="InterPro" id="IPR003594">
    <property type="entry name" value="HATPase_dom"/>
</dbReference>
<evidence type="ECO:0000259" key="11">
    <source>
        <dbReference type="PROSITE" id="PS50109"/>
    </source>
</evidence>
<organism evidence="12 13">
    <name type="scientific">Acidovorax bellezanensis</name>
    <dbReference type="NCBI Taxonomy" id="2976702"/>
    <lineage>
        <taxon>Bacteria</taxon>
        <taxon>Pseudomonadati</taxon>
        <taxon>Pseudomonadota</taxon>
        <taxon>Betaproteobacteria</taxon>
        <taxon>Burkholderiales</taxon>
        <taxon>Comamonadaceae</taxon>
        <taxon>Acidovorax</taxon>
    </lineage>
</organism>
<protein>
    <recommendedName>
        <fullName evidence="3">histidine kinase</fullName>
        <ecNumber evidence="3">2.7.13.3</ecNumber>
    </recommendedName>
</protein>
<accession>A0ABT2PL40</accession>
<evidence type="ECO:0000256" key="10">
    <source>
        <dbReference type="SAM" id="Phobius"/>
    </source>
</evidence>
<dbReference type="Pfam" id="PF08521">
    <property type="entry name" value="2CSK_N"/>
    <property type="match status" value="1"/>
</dbReference>
<dbReference type="InterPro" id="IPR003661">
    <property type="entry name" value="HisK_dim/P_dom"/>
</dbReference>
<evidence type="ECO:0000313" key="13">
    <source>
        <dbReference type="Proteomes" id="UP001525968"/>
    </source>
</evidence>
<dbReference type="Gene3D" id="3.30.565.10">
    <property type="entry name" value="Histidine kinase-like ATPase, C-terminal domain"/>
    <property type="match status" value="1"/>
</dbReference>
<evidence type="ECO:0000256" key="8">
    <source>
        <dbReference type="ARBA" id="ARBA00022989"/>
    </source>
</evidence>
<keyword evidence="13" id="KW-1185">Reference proteome</keyword>
<reference evidence="12 13" key="1">
    <citation type="submission" date="2022-09" db="EMBL/GenBank/DDBJ databases">
        <title>Draft genome of isolate Be4.</title>
        <authorList>
            <person name="Sanchez-Castro I."/>
            <person name="Martinez-Rodriguez P."/>
            <person name="Descostes M."/>
            <person name="Merroun M."/>
        </authorList>
    </citation>
    <scope>NUCLEOTIDE SEQUENCE [LARGE SCALE GENOMIC DNA]</scope>
    <source>
        <strain evidence="12 13">Be4</strain>
    </source>
</reference>
<comment type="caution">
    <text evidence="12">The sequence shown here is derived from an EMBL/GenBank/DDBJ whole genome shotgun (WGS) entry which is preliminary data.</text>
</comment>
<keyword evidence="4" id="KW-0597">Phosphoprotein</keyword>
<dbReference type="Gene3D" id="1.10.287.130">
    <property type="match status" value="1"/>
</dbReference>
<comment type="subcellular location">
    <subcellularLocation>
        <location evidence="2">Membrane</location>
    </subcellularLocation>
</comment>
<dbReference type="EC" id="2.7.13.3" evidence="3"/>
<evidence type="ECO:0000256" key="6">
    <source>
        <dbReference type="ARBA" id="ARBA00022692"/>
    </source>
</evidence>
<evidence type="ECO:0000256" key="7">
    <source>
        <dbReference type="ARBA" id="ARBA00022777"/>
    </source>
</evidence>
<dbReference type="InterPro" id="IPR036097">
    <property type="entry name" value="HisK_dim/P_sf"/>
</dbReference>
<dbReference type="SUPFAM" id="SSF55874">
    <property type="entry name" value="ATPase domain of HSP90 chaperone/DNA topoisomerase II/histidine kinase"/>
    <property type="match status" value="1"/>
</dbReference>
<dbReference type="Proteomes" id="UP001525968">
    <property type="component" value="Unassembled WGS sequence"/>
</dbReference>
<comment type="catalytic activity">
    <reaction evidence="1">
        <text>ATP + protein L-histidine = ADP + protein N-phospho-L-histidine.</text>
        <dbReference type="EC" id="2.7.13.3"/>
    </reaction>
</comment>
<feature type="domain" description="Histidine kinase" evidence="11">
    <location>
        <begin position="251"/>
        <end position="463"/>
    </location>
</feature>
<keyword evidence="9 10" id="KW-0472">Membrane</keyword>
<dbReference type="InterPro" id="IPR050428">
    <property type="entry name" value="TCS_sensor_his_kinase"/>
</dbReference>
<dbReference type="SMART" id="SM00387">
    <property type="entry name" value="HATPase_c"/>
    <property type="match status" value="1"/>
</dbReference>
<dbReference type="PRINTS" id="PR00344">
    <property type="entry name" value="BCTRLSENSOR"/>
</dbReference>
<dbReference type="InterPro" id="IPR004358">
    <property type="entry name" value="Sig_transdc_His_kin-like_C"/>
</dbReference>
<keyword evidence="6 10" id="KW-0812">Transmembrane</keyword>
<sequence length="467" mass="50988">MDALHRVSLRRMLIAVLLAGVMVGSLVQVWLTWHTARQAVNAAFDRSLLGAIKAIDANISTESGGLAVELPYVLFEFFELTASGQVYYRVATQDGLVEIGNPDLPLPEQPLRERQPHFDTVEYAGSQVRIGSYLRSLPQPIGDSSDTRLIIQVAEPFASRDQFSRRFIWGAVARDVLLAALAAAAAAAAVAWTLRPLRQLRQEVAARAPDDLSPMDTSRVPKDVLPLVEAMNQHIFRHRELLDSQRRFVDDASHQLRTPLSTLLTQLSFAQRATDLPTVQTALGALREQLKHTIHQTNQMLALARADTCDLATQQVDLAELARGVTKRFWPQARGQQIDLGLETPPQALWLPVQRALIEEALANLLDNALRYTPAGGRVTVMVEAGEEGACLSVSDSGPGIPPDELPQAMQRFFRASNSQGTGSGLGLAIVSAIAKRHQGSLVLRRAQSEGGLQASIVLPCVDLRTP</sequence>
<dbReference type="GO" id="GO:0016301">
    <property type="term" value="F:kinase activity"/>
    <property type="evidence" value="ECO:0007669"/>
    <property type="project" value="UniProtKB-KW"/>
</dbReference>
<evidence type="ECO:0000256" key="2">
    <source>
        <dbReference type="ARBA" id="ARBA00004370"/>
    </source>
</evidence>
<dbReference type="EMBL" id="JAODYH010000004">
    <property type="protein sequence ID" value="MCT9811183.1"/>
    <property type="molecule type" value="Genomic_DNA"/>
</dbReference>
<evidence type="ECO:0000256" key="9">
    <source>
        <dbReference type="ARBA" id="ARBA00023136"/>
    </source>
</evidence>
<dbReference type="InterPro" id="IPR005467">
    <property type="entry name" value="His_kinase_dom"/>
</dbReference>
<dbReference type="InterPro" id="IPR036890">
    <property type="entry name" value="HATPase_C_sf"/>
</dbReference>
<dbReference type="SUPFAM" id="SSF47384">
    <property type="entry name" value="Homodimeric domain of signal transducing histidine kinase"/>
    <property type="match status" value="1"/>
</dbReference>
<gene>
    <name evidence="12" type="ORF">N0K08_11100</name>
</gene>
<dbReference type="PANTHER" id="PTHR45436">
    <property type="entry name" value="SENSOR HISTIDINE KINASE YKOH"/>
    <property type="match status" value="1"/>
</dbReference>
<evidence type="ECO:0000256" key="4">
    <source>
        <dbReference type="ARBA" id="ARBA00022553"/>
    </source>
</evidence>
<dbReference type="InterPro" id="IPR013727">
    <property type="entry name" value="2CSK_N"/>
</dbReference>
<evidence type="ECO:0000256" key="3">
    <source>
        <dbReference type="ARBA" id="ARBA00012438"/>
    </source>
</evidence>
<dbReference type="CDD" id="cd00075">
    <property type="entry name" value="HATPase"/>
    <property type="match status" value="1"/>
</dbReference>
<evidence type="ECO:0000256" key="1">
    <source>
        <dbReference type="ARBA" id="ARBA00000085"/>
    </source>
</evidence>
<dbReference type="RefSeq" id="WP_261500382.1">
    <property type="nucleotide sequence ID" value="NZ_JAODYH010000004.1"/>
</dbReference>
<proteinExistence type="predicted"/>
<keyword evidence="8 10" id="KW-1133">Transmembrane helix</keyword>
<keyword evidence="7 12" id="KW-0418">Kinase</keyword>
<dbReference type="CDD" id="cd00082">
    <property type="entry name" value="HisKA"/>
    <property type="match status" value="1"/>
</dbReference>
<feature type="transmembrane region" description="Helical" evidence="10">
    <location>
        <begin position="12"/>
        <end position="31"/>
    </location>
</feature>
<dbReference type="SMART" id="SM00388">
    <property type="entry name" value="HisKA"/>
    <property type="match status" value="1"/>
</dbReference>
<dbReference type="PROSITE" id="PS50109">
    <property type="entry name" value="HIS_KIN"/>
    <property type="match status" value="1"/>
</dbReference>